<comment type="caution">
    <text evidence="3">The sequence shown here is derived from an EMBL/GenBank/DDBJ whole genome shotgun (WGS) entry which is preliminary data.</text>
</comment>
<proteinExistence type="predicted"/>
<dbReference type="Proteomes" id="UP001152795">
    <property type="component" value="Unassembled WGS sequence"/>
</dbReference>
<dbReference type="InterPro" id="IPR052993">
    <property type="entry name" value="CFA-57"/>
</dbReference>
<name>A0A6S7IJA9_PARCT</name>
<dbReference type="PANTHER" id="PTHR32215:SF0">
    <property type="entry name" value="CILIA- AND FLAGELLA-ASSOCIATED PROTEIN 57"/>
    <property type="match status" value="1"/>
</dbReference>
<evidence type="ECO:0000256" key="2">
    <source>
        <dbReference type="SAM" id="MobiDB-lite"/>
    </source>
</evidence>
<feature type="region of interest" description="Disordered" evidence="2">
    <location>
        <begin position="714"/>
        <end position="744"/>
    </location>
</feature>
<dbReference type="AlphaFoldDB" id="A0A6S7IJA9"/>
<feature type="coiled-coil region" evidence="1">
    <location>
        <begin position="643"/>
        <end position="709"/>
    </location>
</feature>
<protein>
    <submittedName>
        <fullName evidence="3">Cilia- and flagella-associated 57-like</fullName>
    </submittedName>
</protein>
<keyword evidence="4" id="KW-1185">Reference proteome</keyword>
<dbReference type="PROSITE" id="PS50294">
    <property type="entry name" value="WD_REPEATS_REGION"/>
    <property type="match status" value="1"/>
</dbReference>
<keyword evidence="3" id="KW-0969">Cilium</keyword>
<feature type="region of interest" description="Disordered" evidence="2">
    <location>
        <begin position="294"/>
        <end position="332"/>
    </location>
</feature>
<dbReference type="InterPro" id="IPR036322">
    <property type="entry name" value="WD40_repeat_dom_sf"/>
</dbReference>
<accession>A0A6S7IJA9</accession>
<dbReference type="OrthoDB" id="10251741at2759"/>
<evidence type="ECO:0000313" key="3">
    <source>
        <dbReference type="EMBL" id="CAB4005882.1"/>
    </source>
</evidence>
<keyword evidence="3" id="KW-0966">Cell projection</keyword>
<organism evidence="3 4">
    <name type="scientific">Paramuricea clavata</name>
    <name type="common">Red gorgonian</name>
    <name type="synonym">Violescent sea-whip</name>
    <dbReference type="NCBI Taxonomy" id="317549"/>
    <lineage>
        <taxon>Eukaryota</taxon>
        <taxon>Metazoa</taxon>
        <taxon>Cnidaria</taxon>
        <taxon>Anthozoa</taxon>
        <taxon>Octocorallia</taxon>
        <taxon>Malacalcyonacea</taxon>
        <taxon>Plexauridae</taxon>
        <taxon>Paramuricea</taxon>
    </lineage>
</organism>
<keyword evidence="3" id="KW-0282">Flagellum</keyword>
<dbReference type="SUPFAM" id="SSF50978">
    <property type="entry name" value="WD40 repeat-like"/>
    <property type="match status" value="1"/>
</dbReference>
<gene>
    <name evidence="3" type="ORF">PACLA_8A039600</name>
</gene>
<reference evidence="3" key="1">
    <citation type="submission" date="2020-04" db="EMBL/GenBank/DDBJ databases">
        <authorList>
            <person name="Alioto T."/>
            <person name="Alioto T."/>
            <person name="Gomez Garrido J."/>
        </authorList>
    </citation>
    <scope>NUCLEOTIDE SEQUENCE</scope>
    <source>
        <strain evidence="3">A484AB</strain>
    </source>
</reference>
<dbReference type="EMBL" id="CACRXK020005341">
    <property type="protein sequence ID" value="CAB4005882.1"/>
    <property type="molecule type" value="Genomic_DNA"/>
</dbReference>
<evidence type="ECO:0000256" key="1">
    <source>
        <dbReference type="SAM" id="Coils"/>
    </source>
</evidence>
<dbReference type="InterPro" id="IPR001680">
    <property type="entry name" value="WD40_rpt"/>
</dbReference>
<dbReference type="Pfam" id="PF00400">
    <property type="entry name" value="WD40"/>
    <property type="match status" value="2"/>
</dbReference>
<dbReference type="Gene3D" id="2.130.10.10">
    <property type="entry name" value="YVTN repeat-like/Quinoprotein amine dehydrogenase"/>
    <property type="match status" value="1"/>
</dbReference>
<dbReference type="Gene3D" id="1.10.287.1490">
    <property type="match status" value="1"/>
</dbReference>
<feature type="region of interest" description="Disordered" evidence="2">
    <location>
        <begin position="382"/>
        <end position="410"/>
    </location>
</feature>
<feature type="compositionally biased region" description="Basic and acidic residues" evidence="2">
    <location>
        <begin position="392"/>
        <end position="410"/>
    </location>
</feature>
<feature type="region of interest" description="Disordered" evidence="2">
    <location>
        <begin position="765"/>
        <end position="784"/>
    </location>
</feature>
<evidence type="ECO:0000313" key="4">
    <source>
        <dbReference type="Proteomes" id="UP001152795"/>
    </source>
</evidence>
<keyword evidence="1" id="KW-0175">Coiled coil</keyword>
<dbReference type="SMART" id="SM00320">
    <property type="entry name" value="WD40"/>
    <property type="match status" value="5"/>
</dbReference>
<dbReference type="FunFam" id="1.10.287.1490:FF:000014">
    <property type="entry name" value="AGAP008095-PA"/>
    <property type="match status" value="1"/>
</dbReference>
<dbReference type="PANTHER" id="PTHR32215">
    <property type="entry name" value="CILIA- AND FLAGELLA-ASSOCIATED PROTEIN 57"/>
    <property type="match status" value="1"/>
</dbReference>
<sequence>MNLLIDEIRTFKEFTIRGCRECSFSNGGHYFATVHGNVIQLYSTTTFENVGNLKGHNGKVRSVIWSQDDTKIISCGMDGAVYEWNVYTGKRDGESVLKSCSYTGVAVSPDGRTTYAVGSDKTLKEICDSQILREVSSSDMVLTQVSMSRSGRMLFVGTNTGTIRAMKFPLTVPGEWQEHQAHTGAITKMRMSFDDQYMFTVGEDASLFIYKATDKEGRGLKRDKDIVYAEEILITKSDLEEKNSMMAELKTRVEELKMENEYQLRLKDMNYNEKIKELTEKFIQEMESLKTKNQVLKTDKEKEEAKHEEEISDVREKHSRELQDLESANNQKLMSEYEKYQELQSKSQKMQEDYDRQLEEMEASKEQALSELTEYFETKLQEKTGQLEQSQDESRQQVREHEETKRQIEEDADREILDIKNKYERRLREEKEQNLRLKGETGIMRKKFTSLQKEIDDYKTEIQRLHGEQNKLQGVIKSLEKDIYGLKKEIQERDETIQDKEKRIYDLKKKNQELEKFKFVLDYKIKELKKQIEPRENDIKAMKEQIQEMESELERFHKRNTSLELNIDVLRQKLKATDKEMHMERQKVTDVEAVVKRFKTELYNCVGFIQEPKKLKESVKQLYQKYVQDDTNESSASVDADIQREYSRQREHLERSVASLRKKLEKDNEIHRADNVRIMQENVTLIKEINDLRRELKIARTQVHDLEAALGVMRRTQGSGGQGVKSAPPRKNTTSRESTADDLEKIISIQKNEIRKLREQIHDLENLTINRPPSGGRLPPVPVN</sequence>
<dbReference type="InterPro" id="IPR015943">
    <property type="entry name" value="WD40/YVTN_repeat-like_dom_sf"/>
</dbReference>
<feature type="compositionally biased region" description="Basic and acidic residues" evidence="2">
    <location>
        <begin position="297"/>
        <end position="323"/>
    </location>
</feature>
<dbReference type="PROSITE" id="PS50082">
    <property type="entry name" value="WD_REPEATS_2"/>
    <property type="match status" value="1"/>
</dbReference>